<name>A0A3M7RLH9_BRAPC</name>
<protein>
    <recommendedName>
        <fullName evidence="4">Secreted protein</fullName>
    </recommendedName>
</protein>
<evidence type="ECO:0000256" key="1">
    <source>
        <dbReference type="SAM" id="SignalP"/>
    </source>
</evidence>
<proteinExistence type="predicted"/>
<feature type="signal peptide" evidence="1">
    <location>
        <begin position="1"/>
        <end position="25"/>
    </location>
</feature>
<organism evidence="2 3">
    <name type="scientific">Brachionus plicatilis</name>
    <name type="common">Marine rotifer</name>
    <name type="synonym">Brachionus muelleri</name>
    <dbReference type="NCBI Taxonomy" id="10195"/>
    <lineage>
        <taxon>Eukaryota</taxon>
        <taxon>Metazoa</taxon>
        <taxon>Spiralia</taxon>
        <taxon>Gnathifera</taxon>
        <taxon>Rotifera</taxon>
        <taxon>Eurotatoria</taxon>
        <taxon>Monogononta</taxon>
        <taxon>Pseudotrocha</taxon>
        <taxon>Ploima</taxon>
        <taxon>Brachionidae</taxon>
        <taxon>Brachionus</taxon>
    </lineage>
</organism>
<dbReference type="AlphaFoldDB" id="A0A3M7RLH9"/>
<keyword evidence="3" id="KW-1185">Reference proteome</keyword>
<keyword evidence="1" id="KW-0732">Signal</keyword>
<sequence length="85" mass="9950">MTEFEIFLHLCSILAFTVLLCFCRTKEIGCVPLDTCWHASSLCEDESSRFIFKYLTYQFVTILLDTSTVSIELYQQTDLHFHQTI</sequence>
<dbReference type="EMBL" id="REGN01003151">
    <property type="protein sequence ID" value="RNA24247.1"/>
    <property type="molecule type" value="Genomic_DNA"/>
</dbReference>
<evidence type="ECO:0000313" key="2">
    <source>
        <dbReference type="EMBL" id="RNA24247.1"/>
    </source>
</evidence>
<dbReference type="Proteomes" id="UP000276133">
    <property type="component" value="Unassembled WGS sequence"/>
</dbReference>
<evidence type="ECO:0008006" key="4">
    <source>
        <dbReference type="Google" id="ProtNLM"/>
    </source>
</evidence>
<gene>
    <name evidence="2" type="ORF">BpHYR1_040429</name>
</gene>
<feature type="chain" id="PRO_5018063701" description="Secreted protein" evidence="1">
    <location>
        <begin position="26"/>
        <end position="85"/>
    </location>
</feature>
<accession>A0A3M7RLH9</accession>
<evidence type="ECO:0000313" key="3">
    <source>
        <dbReference type="Proteomes" id="UP000276133"/>
    </source>
</evidence>
<reference evidence="2 3" key="1">
    <citation type="journal article" date="2018" name="Sci. Rep.">
        <title>Genomic signatures of local adaptation to the degree of environmental predictability in rotifers.</title>
        <authorList>
            <person name="Franch-Gras L."/>
            <person name="Hahn C."/>
            <person name="Garcia-Roger E.M."/>
            <person name="Carmona M.J."/>
            <person name="Serra M."/>
            <person name="Gomez A."/>
        </authorList>
    </citation>
    <scope>NUCLEOTIDE SEQUENCE [LARGE SCALE GENOMIC DNA]</scope>
    <source>
        <strain evidence="2">HYR1</strain>
    </source>
</reference>
<comment type="caution">
    <text evidence="2">The sequence shown here is derived from an EMBL/GenBank/DDBJ whole genome shotgun (WGS) entry which is preliminary data.</text>
</comment>